<feature type="region of interest" description="Disordered" evidence="1">
    <location>
        <begin position="290"/>
        <end position="348"/>
    </location>
</feature>
<keyword evidence="4" id="KW-1185">Reference proteome</keyword>
<feature type="domain" description="Sld7 C-terminal" evidence="2">
    <location>
        <begin position="358"/>
        <end position="477"/>
    </location>
</feature>
<reference evidence="3 4" key="1">
    <citation type="submission" date="2018-02" db="EMBL/GenBank/DDBJ databases">
        <title>The genomes of Aspergillus section Nigri reveals drivers in fungal speciation.</title>
        <authorList>
            <consortium name="DOE Joint Genome Institute"/>
            <person name="Vesth T.C."/>
            <person name="Nybo J."/>
            <person name="Theobald S."/>
            <person name="Brandl J."/>
            <person name="Frisvad J.C."/>
            <person name="Nielsen K.F."/>
            <person name="Lyhne E.K."/>
            <person name="Kogle M.E."/>
            <person name="Kuo A."/>
            <person name="Riley R."/>
            <person name="Clum A."/>
            <person name="Nolan M."/>
            <person name="Lipzen A."/>
            <person name="Salamov A."/>
            <person name="Henrissat B."/>
            <person name="Wiebenga A."/>
            <person name="De vries R.P."/>
            <person name="Grigoriev I.V."/>
            <person name="Mortensen U.H."/>
            <person name="Andersen M.R."/>
            <person name="Baker S.E."/>
        </authorList>
    </citation>
    <scope>NUCLEOTIDE SEQUENCE [LARGE SCALE GENOMIC DNA]</scope>
    <source>
        <strain evidence="3 4">CBS 313.89</strain>
    </source>
</reference>
<dbReference type="VEuPathDB" id="FungiDB:BO72DRAFT_525928"/>
<dbReference type="RefSeq" id="XP_040803774.1">
    <property type="nucleotide sequence ID" value="XM_040949993.1"/>
</dbReference>
<dbReference type="Pfam" id="PF18596">
    <property type="entry name" value="Sld7_C"/>
    <property type="match status" value="1"/>
</dbReference>
<feature type="region of interest" description="Disordered" evidence="1">
    <location>
        <begin position="126"/>
        <end position="152"/>
    </location>
</feature>
<evidence type="ECO:0000313" key="4">
    <source>
        <dbReference type="Proteomes" id="UP000249789"/>
    </source>
</evidence>
<dbReference type="EMBL" id="KZ824632">
    <property type="protein sequence ID" value="RAK79764.1"/>
    <property type="molecule type" value="Genomic_DNA"/>
</dbReference>
<evidence type="ECO:0000256" key="1">
    <source>
        <dbReference type="SAM" id="MobiDB-lite"/>
    </source>
</evidence>
<evidence type="ECO:0000259" key="2">
    <source>
        <dbReference type="Pfam" id="PF18596"/>
    </source>
</evidence>
<protein>
    <recommendedName>
        <fullName evidence="2">Sld7 C-terminal domain-containing protein</fullName>
    </recommendedName>
</protein>
<organism evidence="3 4">
    <name type="scientific">Aspergillus fijiensis CBS 313.89</name>
    <dbReference type="NCBI Taxonomy" id="1448319"/>
    <lineage>
        <taxon>Eukaryota</taxon>
        <taxon>Fungi</taxon>
        <taxon>Dikarya</taxon>
        <taxon>Ascomycota</taxon>
        <taxon>Pezizomycotina</taxon>
        <taxon>Eurotiomycetes</taxon>
        <taxon>Eurotiomycetidae</taxon>
        <taxon>Eurotiales</taxon>
        <taxon>Aspergillaceae</taxon>
        <taxon>Aspergillus</taxon>
    </lineage>
</organism>
<accession>A0A8G1RV18</accession>
<proteinExistence type="predicted"/>
<dbReference type="AlphaFoldDB" id="A0A8G1RV18"/>
<dbReference type="Proteomes" id="UP000249789">
    <property type="component" value="Unassembled WGS sequence"/>
</dbReference>
<feature type="region of interest" description="Disordered" evidence="1">
    <location>
        <begin position="379"/>
        <end position="412"/>
    </location>
</feature>
<name>A0A8G1RV18_9EURO</name>
<feature type="compositionally biased region" description="Low complexity" evidence="1">
    <location>
        <begin position="316"/>
        <end position="326"/>
    </location>
</feature>
<gene>
    <name evidence="3" type="ORF">BO72DRAFT_525928</name>
</gene>
<dbReference type="GeneID" id="63867328"/>
<feature type="compositionally biased region" description="Polar residues" evidence="1">
    <location>
        <begin position="379"/>
        <end position="393"/>
    </location>
</feature>
<dbReference type="InterPro" id="IPR041260">
    <property type="entry name" value="Sld7_C"/>
</dbReference>
<sequence length="480" mass="52445">MDVWTGTIVLEGGAQLHGLRLVDRSSNWQSDLSKESCLSLRCFVNPALIPLHARSGPNLELHAGNPETTIWLKDKLTSTIWLEENELDRLQIFQCPVGLLVRVDNGAPAKVSSTGTTDLLIHGVLSTTASSERPPTPPGSSSSDLEDQVRSTTKQELRIYATPISVSLITRAQSASAPPNTDDSIHDDEFAHFLPDIYSPSPKRKRVATLFDSVTQHHKRVRQKGGEAVSQLMAHSLSHASQQQLQALRIKRESEEPSLPQIERIASQRARSLSIGGSIAGKTLESRFDASRLSSRRGHLRDLGSRKGTPNPFIDSTTTTTTTSSTYKRDCGSSPSLPPGGKVEYPTTPKDAGAIIAENKNTITRTILTCMRLYGFNRPTATRSGGSSRPQTGTGPGYQDETPEEKDPRIVADAGPNADEDEFKAMYHATYRASTFALRKYLKETAAAEEPGLVGLPPLLEKAKAMTCIDEFLRLFCEEN</sequence>
<evidence type="ECO:0000313" key="3">
    <source>
        <dbReference type="EMBL" id="RAK79764.1"/>
    </source>
</evidence>
<dbReference type="OrthoDB" id="4205424at2759"/>
<feature type="compositionally biased region" description="Polar residues" evidence="1">
    <location>
        <begin position="126"/>
        <end position="143"/>
    </location>
</feature>